<keyword evidence="1" id="KW-1133">Transmembrane helix</keyword>
<keyword evidence="1" id="KW-0812">Transmembrane</keyword>
<evidence type="ECO:0000313" key="2">
    <source>
        <dbReference type="EMBL" id="ANE50338.1"/>
    </source>
</evidence>
<accession>A0A172TTQ0</accession>
<name>A0A172TTQ0_9BACT</name>
<dbReference type="InterPro" id="IPR016024">
    <property type="entry name" value="ARM-type_fold"/>
</dbReference>
<dbReference type="Proteomes" id="UP000077177">
    <property type="component" value="Chromosome"/>
</dbReference>
<sequence length="355" mass="41016">MEMQEDIRAITYLLVGTAIGFSLLAFILLAIIFWYLFFFKRVSRKNQQLAQQFYTLVSEISLCESEEERQEVVRQAYVQDIRNSSLQKKRMRAFMVKAMLQFHRNIQGTAADNIKWLYEYLDLKRDTMLQLASRNWHTKAAAIQVLAEMGQGNYITKIYRYTNHKNYYIRSEAQVAVVKLTGFSGLRFMNVIDQPITQWQQLCLLQQLASHSNIQENKLQAWLTSENETVVELTLKLVKAYCIYSIHDAVVNCLTHSNPTIRAEAILVLKEIPQATTVPLLKSNYHKSDKVEKMAILQVLNAIGTEEDVPFLESLLVTKDMLLRNEVLKALQALVPGWQSHDVTFHHKQKNSVVA</sequence>
<keyword evidence="1" id="KW-0472">Membrane</keyword>
<evidence type="ECO:0000256" key="1">
    <source>
        <dbReference type="SAM" id="Phobius"/>
    </source>
</evidence>
<dbReference type="SUPFAM" id="SSF48371">
    <property type="entry name" value="ARM repeat"/>
    <property type="match status" value="1"/>
</dbReference>
<dbReference type="Pfam" id="PF13646">
    <property type="entry name" value="HEAT_2"/>
    <property type="match status" value="1"/>
</dbReference>
<gene>
    <name evidence="2" type="ORF">SY85_07335</name>
</gene>
<dbReference type="KEGG" id="fla:SY85_07335"/>
<dbReference type="STRING" id="1492898.SY85_07335"/>
<dbReference type="Gene3D" id="1.25.10.10">
    <property type="entry name" value="Leucine-rich Repeat Variant"/>
    <property type="match status" value="1"/>
</dbReference>
<reference evidence="2 3" key="2">
    <citation type="journal article" date="2016" name="Int. J. Syst. Evol. Microbiol.">
        <title>Flavisolibacter tropicus sp. nov., isolated from tropical soil.</title>
        <authorList>
            <person name="Lee J.J."/>
            <person name="Kang M.S."/>
            <person name="Kim G.S."/>
            <person name="Lee C.S."/>
            <person name="Lim S."/>
            <person name="Lee J."/>
            <person name="Roh S.H."/>
            <person name="Kang H."/>
            <person name="Ha J.M."/>
            <person name="Bae S."/>
            <person name="Jung H.Y."/>
            <person name="Kim M.K."/>
        </authorList>
    </citation>
    <scope>NUCLEOTIDE SEQUENCE [LARGE SCALE GENOMIC DNA]</scope>
    <source>
        <strain evidence="2 3">LCS9</strain>
    </source>
</reference>
<organism evidence="2 3">
    <name type="scientific">Flavisolibacter tropicus</name>
    <dbReference type="NCBI Taxonomy" id="1492898"/>
    <lineage>
        <taxon>Bacteria</taxon>
        <taxon>Pseudomonadati</taxon>
        <taxon>Bacteroidota</taxon>
        <taxon>Chitinophagia</taxon>
        <taxon>Chitinophagales</taxon>
        <taxon>Chitinophagaceae</taxon>
        <taxon>Flavisolibacter</taxon>
    </lineage>
</organism>
<evidence type="ECO:0000313" key="3">
    <source>
        <dbReference type="Proteomes" id="UP000077177"/>
    </source>
</evidence>
<dbReference type="EMBL" id="CP011390">
    <property type="protein sequence ID" value="ANE50338.1"/>
    <property type="molecule type" value="Genomic_DNA"/>
</dbReference>
<proteinExistence type="predicted"/>
<reference evidence="3" key="1">
    <citation type="submission" date="2015-01" db="EMBL/GenBank/DDBJ databases">
        <title>Flavisolibacter sp./LCS9/ whole genome sequencing.</title>
        <authorList>
            <person name="Kim M.K."/>
            <person name="Srinivasan S."/>
            <person name="Lee J.-J."/>
        </authorList>
    </citation>
    <scope>NUCLEOTIDE SEQUENCE [LARGE SCALE GENOMIC DNA]</scope>
    <source>
        <strain evidence="3">LCS9</strain>
    </source>
</reference>
<dbReference type="InterPro" id="IPR011989">
    <property type="entry name" value="ARM-like"/>
</dbReference>
<keyword evidence="3" id="KW-1185">Reference proteome</keyword>
<dbReference type="RefSeq" id="WP_066403013.1">
    <property type="nucleotide sequence ID" value="NZ_CP011390.1"/>
</dbReference>
<evidence type="ECO:0008006" key="4">
    <source>
        <dbReference type="Google" id="ProtNLM"/>
    </source>
</evidence>
<dbReference type="OrthoDB" id="1454284at2"/>
<feature type="transmembrane region" description="Helical" evidence="1">
    <location>
        <begin position="12"/>
        <end position="37"/>
    </location>
</feature>
<protein>
    <recommendedName>
        <fullName evidence="4">HEAT repeat domain-containing protein</fullName>
    </recommendedName>
</protein>
<dbReference type="AlphaFoldDB" id="A0A172TTQ0"/>